<feature type="compositionally biased region" description="Polar residues" evidence="2">
    <location>
        <begin position="273"/>
        <end position="282"/>
    </location>
</feature>
<dbReference type="Proteomes" id="UP000887568">
    <property type="component" value="Unplaced"/>
</dbReference>
<feature type="compositionally biased region" description="Basic and acidic residues" evidence="2">
    <location>
        <begin position="437"/>
        <end position="458"/>
    </location>
</feature>
<feature type="domain" description="EF-hand" evidence="3">
    <location>
        <begin position="848"/>
        <end position="883"/>
    </location>
</feature>
<dbReference type="PANTHER" id="PTHR35538">
    <property type="entry name" value="LIG_CHAN-GLU_BD DOMAIN-CONTAINING PROTEIN"/>
    <property type="match status" value="1"/>
</dbReference>
<feature type="region of interest" description="Disordered" evidence="2">
    <location>
        <begin position="553"/>
        <end position="599"/>
    </location>
</feature>
<dbReference type="OMA" id="QWPHEMA"/>
<dbReference type="InterPro" id="IPR018247">
    <property type="entry name" value="EF_Hand_1_Ca_BS"/>
</dbReference>
<dbReference type="PROSITE" id="PS50222">
    <property type="entry name" value="EF_HAND_2"/>
    <property type="match status" value="3"/>
</dbReference>
<feature type="compositionally biased region" description="Polar residues" evidence="2">
    <location>
        <begin position="55"/>
        <end position="66"/>
    </location>
</feature>
<reference evidence="4" key="1">
    <citation type="submission" date="2022-11" db="UniProtKB">
        <authorList>
            <consortium name="EnsemblMetazoa"/>
        </authorList>
    </citation>
    <scope>IDENTIFICATION</scope>
</reference>
<dbReference type="EnsemblMetazoa" id="XM_038212075.1">
    <property type="protein sequence ID" value="XP_038068003.1"/>
    <property type="gene ID" value="LOC119737616"/>
</dbReference>
<evidence type="ECO:0000313" key="5">
    <source>
        <dbReference type="Proteomes" id="UP000887568"/>
    </source>
</evidence>
<feature type="domain" description="EF-hand" evidence="3">
    <location>
        <begin position="719"/>
        <end position="754"/>
    </location>
</feature>
<feature type="region of interest" description="Disordered" evidence="2">
    <location>
        <begin position="273"/>
        <end position="324"/>
    </location>
</feature>
<feature type="compositionally biased region" description="Polar residues" evidence="2">
    <location>
        <begin position="581"/>
        <end position="593"/>
    </location>
</feature>
<dbReference type="GO" id="GO:0005509">
    <property type="term" value="F:calcium ion binding"/>
    <property type="evidence" value="ECO:0007669"/>
    <property type="project" value="InterPro"/>
</dbReference>
<organism evidence="4 5">
    <name type="scientific">Patiria miniata</name>
    <name type="common">Bat star</name>
    <name type="synonym">Asterina miniata</name>
    <dbReference type="NCBI Taxonomy" id="46514"/>
    <lineage>
        <taxon>Eukaryota</taxon>
        <taxon>Metazoa</taxon>
        <taxon>Echinodermata</taxon>
        <taxon>Eleutherozoa</taxon>
        <taxon>Asterozoa</taxon>
        <taxon>Asteroidea</taxon>
        <taxon>Valvatacea</taxon>
        <taxon>Valvatida</taxon>
        <taxon>Asterinidae</taxon>
        <taxon>Patiria</taxon>
    </lineage>
</organism>
<accession>A0A914AWC4</accession>
<feature type="region of interest" description="Disordered" evidence="2">
    <location>
        <begin position="43"/>
        <end position="75"/>
    </location>
</feature>
<dbReference type="InterPro" id="IPR011992">
    <property type="entry name" value="EF-hand-dom_pair"/>
</dbReference>
<evidence type="ECO:0000256" key="2">
    <source>
        <dbReference type="SAM" id="MobiDB-lite"/>
    </source>
</evidence>
<sequence>MIATNKDIRETDKLFKKLVAPSLSRFHLDSHIHHHAPVKMGPVLLPHRSSGHGAPQTSNATHSVTKPKSMRAPPSTEITLDESLLRIGGRATSSAVDFDESFAQSYHAASGGNLRRQHQRAGTSMSSISCTASVPWTFYSTTKMKQLPLPQLQSSEVLRASSPSPRGKRNVSVCSERYLGTSVVGQPQHRRSKSAAEILHPISSNASTSDQVRRFEEERMALLQTRTLKRSTEVMAHRKDRKYHMCGSGVSIHDRYMVDSDEMDRLRQLIQARSTKRGSSPVSYYGRYGVRVTSGHGTRQTKPSTATEEQKEQQGNDIDSSQIPIETNENENNVAVATPANENGNDAMAAPTAVTDEEDGVKEDNLAVGEVDRKVDDSEVAANMVNIEKSGGKEDQKEVNTSENATCELDNLDHILPVSNDESLDVDQPVEGALTQTKDDAQESPESETKADGSHGRDPNVNPDAHPDENTKEEEVHGAAGIGEDKEVIGSEDVSEGLRGDGDNSSANAEDMEVQEIQNMMPNVRISKKLAKKSGKDAFMTDFETSDAAGDDIQDMFSNLKPDHPTSSNGTNQEDTDASRRGSSQEGPTQETSQESHHPTAEEALLGMLVSDDKIAAMEDSLRRLDRLKGGIQDVGHLEESELNLEELNANQHDVDYGEEVYGKVLNDEELKEIERLRAEKREARSAKSRKGDDTIMAEAKVSQAKSKMADIYNFISPVQQEVLEKKFQELDIDGNGVITLQELFKRMYRGRANKELGRAFMQVFDLNKDQTIDEREFVIVAALNDKLTGKLTDSADAPLELDLDRLAQSITAYKEIFQVTDQDSDGRLTLEDVMLVISLSGNLETGIDPDIVQHVHNTIDADDNGTIDFIEYLTYIPFFLKLHKRMAASRHITIAEVERTRDAVRSAILKVRGTGTREVTMKTF</sequence>
<feature type="region of interest" description="Disordered" evidence="2">
    <location>
        <begin position="420"/>
        <end position="521"/>
    </location>
</feature>
<keyword evidence="1" id="KW-0106">Calcium</keyword>
<feature type="compositionally biased region" description="Polar residues" evidence="2">
    <location>
        <begin position="295"/>
        <end position="307"/>
    </location>
</feature>
<feature type="compositionally biased region" description="Polar residues" evidence="2">
    <location>
        <begin position="315"/>
        <end position="324"/>
    </location>
</feature>
<dbReference type="Pfam" id="PF13499">
    <property type="entry name" value="EF-hand_7"/>
    <property type="match status" value="2"/>
</dbReference>
<feature type="domain" description="EF-hand" evidence="3">
    <location>
        <begin position="809"/>
        <end position="844"/>
    </location>
</feature>
<feature type="compositionally biased region" description="Basic and acidic residues" evidence="2">
    <location>
        <begin position="465"/>
        <end position="489"/>
    </location>
</feature>
<protein>
    <recommendedName>
        <fullName evidence="3">EF-hand domain-containing protein</fullName>
    </recommendedName>
</protein>
<dbReference type="PANTHER" id="PTHR35538:SF4">
    <property type="entry name" value="EF-HAND DOMAIN-CONTAINING PROTEIN"/>
    <property type="match status" value="1"/>
</dbReference>
<keyword evidence="5" id="KW-1185">Reference proteome</keyword>
<evidence type="ECO:0000313" key="4">
    <source>
        <dbReference type="EnsemblMetazoa" id="XP_038068003.1"/>
    </source>
</evidence>
<proteinExistence type="predicted"/>
<dbReference type="GeneID" id="119737616"/>
<dbReference type="OrthoDB" id="2121618at2759"/>
<dbReference type="RefSeq" id="XP_038068003.1">
    <property type="nucleotide sequence ID" value="XM_038212075.1"/>
</dbReference>
<evidence type="ECO:0000259" key="3">
    <source>
        <dbReference type="PROSITE" id="PS50222"/>
    </source>
</evidence>
<dbReference type="AlphaFoldDB" id="A0A914AWC4"/>
<dbReference type="PROSITE" id="PS00018">
    <property type="entry name" value="EF_HAND_1"/>
    <property type="match status" value="4"/>
</dbReference>
<evidence type="ECO:0000256" key="1">
    <source>
        <dbReference type="ARBA" id="ARBA00022837"/>
    </source>
</evidence>
<dbReference type="SUPFAM" id="SSF47473">
    <property type="entry name" value="EF-hand"/>
    <property type="match status" value="1"/>
</dbReference>
<name>A0A914AWC4_PATMI</name>
<dbReference type="InterPro" id="IPR002048">
    <property type="entry name" value="EF_hand_dom"/>
</dbReference>
<dbReference type="SMART" id="SM00054">
    <property type="entry name" value="EFh"/>
    <property type="match status" value="4"/>
</dbReference>
<dbReference type="Gene3D" id="1.10.238.10">
    <property type="entry name" value="EF-hand"/>
    <property type="match status" value="2"/>
</dbReference>